<comment type="caution">
    <text evidence="1">The sequence shown here is derived from an EMBL/GenBank/DDBJ whole genome shotgun (WGS) entry which is preliminary data.</text>
</comment>
<sequence length="89" mass="10540">FLWLKSHNIVYDFLENFERYLQETEKAESITHQLVKVPVGGDYALGKFFYEILISHIRSTKDFMAPFMNISYEEFDNLVNGVEIETQIK</sequence>
<accession>A0A9N9PKH6</accession>
<protein>
    <submittedName>
        <fullName evidence="1">25169_t:CDS:1</fullName>
    </submittedName>
</protein>
<dbReference type="OrthoDB" id="2439293at2759"/>
<evidence type="ECO:0000313" key="1">
    <source>
        <dbReference type="EMBL" id="CAG8829524.1"/>
    </source>
</evidence>
<gene>
    <name evidence="1" type="ORF">DERYTH_LOCUS28705</name>
</gene>
<reference evidence="1" key="1">
    <citation type="submission" date="2021-06" db="EMBL/GenBank/DDBJ databases">
        <authorList>
            <person name="Kallberg Y."/>
            <person name="Tangrot J."/>
            <person name="Rosling A."/>
        </authorList>
    </citation>
    <scope>NUCLEOTIDE SEQUENCE</scope>
    <source>
        <strain evidence="1">MA453B</strain>
    </source>
</reference>
<organism evidence="1 2">
    <name type="scientific">Dentiscutata erythropus</name>
    <dbReference type="NCBI Taxonomy" id="1348616"/>
    <lineage>
        <taxon>Eukaryota</taxon>
        <taxon>Fungi</taxon>
        <taxon>Fungi incertae sedis</taxon>
        <taxon>Mucoromycota</taxon>
        <taxon>Glomeromycotina</taxon>
        <taxon>Glomeromycetes</taxon>
        <taxon>Diversisporales</taxon>
        <taxon>Gigasporaceae</taxon>
        <taxon>Dentiscutata</taxon>
    </lineage>
</organism>
<name>A0A9N9PKH6_9GLOM</name>
<feature type="non-terminal residue" evidence="1">
    <location>
        <position position="1"/>
    </location>
</feature>
<dbReference type="EMBL" id="CAJVPY010073390">
    <property type="protein sequence ID" value="CAG8829524.1"/>
    <property type="molecule type" value="Genomic_DNA"/>
</dbReference>
<proteinExistence type="predicted"/>
<evidence type="ECO:0000313" key="2">
    <source>
        <dbReference type="Proteomes" id="UP000789405"/>
    </source>
</evidence>
<keyword evidence="2" id="KW-1185">Reference proteome</keyword>
<dbReference type="AlphaFoldDB" id="A0A9N9PKH6"/>
<feature type="non-terminal residue" evidence="1">
    <location>
        <position position="89"/>
    </location>
</feature>
<dbReference type="Proteomes" id="UP000789405">
    <property type="component" value="Unassembled WGS sequence"/>
</dbReference>